<accession>A0A9W6WZ43</accession>
<feature type="compositionally biased region" description="Basic and acidic residues" evidence="1">
    <location>
        <begin position="92"/>
        <end position="111"/>
    </location>
</feature>
<feature type="region of interest" description="Disordered" evidence="1">
    <location>
        <begin position="80"/>
        <end position="118"/>
    </location>
</feature>
<dbReference type="AlphaFoldDB" id="A0A9W6WZ43"/>
<evidence type="ECO:0000313" key="2">
    <source>
        <dbReference type="EMBL" id="GMF22358.1"/>
    </source>
</evidence>
<dbReference type="EMBL" id="BSXW01000438">
    <property type="protein sequence ID" value="GMF22358.1"/>
    <property type="molecule type" value="Genomic_DNA"/>
</dbReference>
<name>A0A9W6WZ43_9STRA</name>
<comment type="caution">
    <text evidence="2">The sequence shown here is derived from an EMBL/GenBank/DDBJ whole genome shotgun (WGS) entry which is preliminary data.</text>
</comment>
<dbReference type="Proteomes" id="UP001165083">
    <property type="component" value="Unassembled WGS sequence"/>
</dbReference>
<sequence length="367" mass="38920">MATKGEHEKPETVDDEHQPIVKKVRLDVDAKVTEDVKKVKIDENAAPQPEIGGHEVRRRGWKAHFRGKTAADGLVLQEALEKEDSASSSPVAEDREQDAADAKDKEEEKVAKPNTTGSAFGGFSAFSGKNAFAAFTAPANANGFGTKASSTESSFGGFAVKASGGFGDIASSSETTSSSSGFASFQSKSPVTFASFAAAQPTTDGFGAKASSASSTDFSDVELTKKAEPVVPALTEAEKRAKLFKLVEKDYAEVGIGPLRVLNARDAKTEGDKSTARIVMRRESYPHGPGTKLLMNASLGSCLLCEKKTEKTMLLTVLEANDDPEAEKSKFIPVTYLTRFGSPDDLDVVMVRIQSHMHPSTAAGSSS</sequence>
<evidence type="ECO:0000313" key="3">
    <source>
        <dbReference type="Proteomes" id="UP001165083"/>
    </source>
</evidence>
<protein>
    <submittedName>
        <fullName evidence="2">Unnamed protein product</fullName>
    </submittedName>
</protein>
<keyword evidence="3" id="KW-1185">Reference proteome</keyword>
<dbReference type="OrthoDB" id="2357150at2759"/>
<dbReference type="InterPro" id="IPR011993">
    <property type="entry name" value="PH-like_dom_sf"/>
</dbReference>
<dbReference type="Gene3D" id="2.30.29.30">
    <property type="entry name" value="Pleckstrin-homology domain (PH domain)/Phosphotyrosine-binding domain (PTB)"/>
    <property type="match status" value="1"/>
</dbReference>
<evidence type="ECO:0000256" key="1">
    <source>
        <dbReference type="SAM" id="MobiDB-lite"/>
    </source>
</evidence>
<organism evidence="2 3">
    <name type="scientific">Phytophthora lilii</name>
    <dbReference type="NCBI Taxonomy" id="2077276"/>
    <lineage>
        <taxon>Eukaryota</taxon>
        <taxon>Sar</taxon>
        <taxon>Stramenopiles</taxon>
        <taxon>Oomycota</taxon>
        <taxon>Peronosporomycetes</taxon>
        <taxon>Peronosporales</taxon>
        <taxon>Peronosporaceae</taxon>
        <taxon>Phytophthora</taxon>
    </lineage>
</organism>
<feature type="region of interest" description="Disordered" evidence="1">
    <location>
        <begin position="1"/>
        <end position="20"/>
    </location>
</feature>
<proteinExistence type="predicted"/>
<dbReference type="SUPFAM" id="SSF50729">
    <property type="entry name" value="PH domain-like"/>
    <property type="match status" value="1"/>
</dbReference>
<gene>
    <name evidence="2" type="ORF">Plil01_000890000</name>
</gene>
<reference evidence="2" key="1">
    <citation type="submission" date="2023-04" db="EMBL/GenBank/DDBJ databases">
        <title>Phytophthora lilii NBRC 32176.</title>
        <authorList>
            <person name="Ichikawa N."/>
            <person name="Sato H."/>
            <person name="Tonouchi N."/>
        </authorList>
    </citation>
    <scope>NUCLEOTIDE SEQUENCE</scope>
    <source>
        <strain evidence="2">NBRC 32176</strain>
    </source>
</reference>